<evidence type="ECO:0000313" key="4">
    <source>
        <dbReference type="Proteomes" id="UP000243884"/>
    </source>
</evidence>
<dbReference type="InterPro" id="IPR050712">
    <property type="entry name" value="NAD(P)H-dep_reductase"/>
</dbReference>
<dbReference type="GO" id="GO:0016491">
    <property type="term" value="F:oxidoreductase activity"/>
    <property type="evidence" value="ECO:0007669"/>
    <property type="project" value="InterPro"/>
</dbReference>
<dbReference type="EMBL" id="FWXK01000001">
    <property type="protein sequence ID" value="SMC30349.1"/>
    <property type="molecule type" value="Genomic_DNA"/>
</dbReference>
<gene>
    <name evidence="3" type="ORF">SAMN04487984_0152</name>
</gene>
<sequence>MKIIGIIGSLDEQKSYNEQLLNFIRTHFSSMFDLEIVDISQFPLFDPHNDITSTSEMKAHLSKLSGADGVIISTGEHSRSIPPVLKSYLEWVSYQVHPLENKPLMVIGASYLDQGTSSSQLHLRQVLEAPEVGAYVFPGNEFLLGEAREAFDDEGNLKDEATVKVLKGFLKKFQRFVRIINEVEAGDPEDEDLEATGTIATTIDVDKNSDHWVEEATEKVNPAQGDDYVLLDHGILTVNQISELLNSMPFEVTFADENNQFLYYNYNTPTEAMFAKRKPSQVGNPLATCHPPRARENVKKVVHLLRSGKTDCFRMPVPTHGPDKYVVHSYQRITDKDGNYRGINEYVMDLMPTINWYLKQTGQELIGGQPDAATSATAKERQDSNMTVETANPTDADTSASASIESTSETDADTGASQS</sequence>
<evidence type="ECO:0000313" key="3">
    <source>
        <dbReference type="EMBL" id="SMC30349.1"/>
    </source>
</evidence>
<feature type="compositionally biased region" description="Low complexity" evidence="1">
    <location>
        <begin position="390"/>
        <end position="409"/>
    </location>
</feature>
<dbReference type="GO" id="GO:0005829">
    <property type="term" value="C:cytosol"/>
    <property type="evidence" value="ECO:0007669"/>
    <property type="project" value="TreeGrafter"/>
</dbReference>
<dbReference type="PANTHER" id="PTHR30543">
    <property type="entry name" value="CHROMATE REDUCTASE"/>
    <property type="match status" value="1"/>
</dbReference>
<dbReference type="InterPro" id="IPR029039">
    <property type="entry name" value="Flavoprotein-like_sf"/>
</dbReference>
<organism evidence="3 4">
    <name type="scientific">Aerococcus suis</name>
    <dbReference type="NCBI Taxonomy" id="371602"/>
    <lineage>
        <taxon>Bacteria</taxon>
        <taxon>Bacillati</taxon>
        <taxon>Bacillota</taxon>
        <taxon>Bacilli</taxon>
        <taxon>Lactobacillales</taxon>
        <taxon>Aerococcaceae</taxon>
        <taxon>Aerococcus</taxon>
    </lineage>
</organism>
<name>A0A1W1Y2D3_9LACT</name>
<accession>A0A1W1Y2D3</accession>
<proteinExistence type="predicted"/>
<dbReference type="SUPFAM" id="SSF52218">
    <property type="entry name" value="Flavoproteins"/>
    <property type="match status" value="1"/>
</dbReference>
<evidence type="ECO:0000259" key="2">
    <source>
        <dbReference type="Pfam" id="PF03358"/>
    </source>
</evidence>
<dbReference type="Proteomes" id="UP000243884">
    <property type="component" value="Unassembled WGS sequence"/>
</dbReference>
<feature type="region of interest" description="Disordered" evidence="1">
    <location>
        <begin position="368"/>
        <end position="419"/>
    </location>
</feature>
<feature type="domain" description="NADPH-dependent FMN reductase-like" evidence="2">
    <location>
        <begin position="1"/>
        <end position="147"/>
    </location>
</feature>
<dbReference type="AlphaFoldDB" id="A0A1W1Y2D3"/>
<dbReference type="Pfam" id="PF13596">
    <property type="entry name" value="PAS_10"/>
    <property type="match status" value="1"/>
</dbReference>
<dbReference type="Gene3D" id="3.40.50.360">
    <property type="match status" value="1"/>
</dbReference>
<dbReference type="RefSeq" id="WP_084097764.1">
    <property type="nucleotide sequence ID" value="NZ_FWXK01000001.1"/>
</dbReference>
<protein>
    <submittedName>
        <fullName evidence="3">NAD(P)H-dependent FMN reductase</fullName>
    </submittedName>
</protein>
<dbReference type="OrthoDB" id="9812295at2"/>
<dbReference type="Pfam" id="PF03358">
    <property type="entry name" value="FMN_red"/>
    <property type="match status" value="1"/>
</dbReference>
<reference evidence="4" key="1">
    <citation type="submission" date="2017-04" db="EMBL/GenBank/DDBJ databases">
        <authorList>
            <person name="Varghese N."/>
            <person name="Submissions S."/>
        </authorList>
    </citation>
    <scope>NUCLEOTIDE SEQUENCE [LARGE SCALE GENOMIC DNA]</scope>
    <source>
        <strain evidence="4">DSM 21500</strain>
    </source>
</reference>
<evidence type="ECO:0000256" key="1">
    <source>
        <dbReference type="SAM" id="MobiDB-lite"/>
    </source>
</evidence>
<dbReference type="GO" id="GO:0010181">
    <property type="term" value="F:FMN binding"/>
    <property type="evidence" value="ECO:0007669"/>
    <property type="project" value="TreeGrafter"/>
</dbReference>
<dbReference type="STRING" id="371602.SAMN04487984_0152"/>
<keyword evidence="4" id="KW-1185">Reference proteome</keyword>
<dbReference type="Gene3D" id="3.30.450.20">
    <property type="entry name" value="PAS domain"/>
    <property type="match status" value="1"/>
</dbReference>
<dbReference type="PANTHER" id="PTHR30543:SF21">
    <property type="entry name" value="NAD(P)H-DEPENDENT FMN REDUCTASE LOT6"/>
    <property type="match status" value="1"/>
</dbReference>
<dbReference type="InterPro" id="IPR005025">
    <property type="entry name" value="FMN_Rdtase-like_dom"/>
</dbReference>